<proteinExistence type="inferred from homology"/>
<dbReference type="SUPFAM" id="SSF52402">
    <property type="entry name" value="Adenine nucleotide alpha hydrolases-like"/>
    <property type="match status" value="1"/>
</dbReference>
<keyword evidence="5" id="KW-0249">Electron transport</keyword>
<dbReference type="PIRSF" id="PIRSF000089">
    <property type="entry name" value="Electra_flavoP_a"/>
    <property type="match status" value="1"/>
</dbReference>
<accession>A0A506UBB2</accession>
<dbReference type="InterPro" id="IPR014731">
    <property type="entry name" value="ETF_asu_C"/>
</dbReference>
<dbReference type="PANTHER" id="PTHR43153:SF1">
    <property type="entry name" value="ELECTRON TRANSFER FLAVOPROTEIN SUBUNIT ALPHA, MITOCHONDRIAL"/>
    <property type="match status" value="1"/>
</dbReference>
<feature type="binding site" evidence="9">
    <location>
        <begin position="240"/>
        <end position="244"/>
    </location>
    <ligand>
        <name>FAD</name>
        <dbReference type="ChEBI" id="CHEBI:57692"/>
    </ligand>
</feature>
<dbReference type="GO" id="GO:0009055">
    <property type="term" value="F:electron transfer activity"/>
    <property type="evidence" value="ECO:0007669"/>
    <property type="project" value="InterPro"/>
</dbReference>
<reference evidence="11 12" key="1">
    <citation type="submission" date="2019-06" db="EMBL/GenBank/DDBJ databases">
        <authorList>
            <person name="Li M."/>
        </authorList>
    </citation>
    <scope>NUCLEOTIDE SEQUENCE [LARGE SCALE GENOMIC DNA]</scope>
    <source>
        <strain evidence="11 12">BGMRC2036</strain>
    </source>
</reference>
<dbReference type="FunFam" id="3.40.50.1220:FF:000001">
    <property type="entry name" value="Electron transfer flavoprotein, alpha subunit"/>
    <property type="match status" value="1"/>
</dbReference>
<dbReference type="Gene3D" id="3.40.50.1220">
    <property type="entry name" value="TPP-binding domain"/>
    <property type="match status" value="1"/>
</dbReference>
<evidence type="ECO:0000256" key="1">
    <source>
        <dbReference type="ARBA" id="ARBA00005817"/>
    </source>
</evidence>
<feature type="binding site" evidence="9">
    <location>
        <begin position="257"/>
        <end position="264"/>
    </location>
    <ligand>
        <name>FAD</name>
        <dbReference type="ChEBI" id="CHEBI:57692"/>
    </ligand>
</feature>
<dbReference type="CDD" id="cd01715">
    <property type="entry name" value="ETF_alpha"/>
    <property type="match status" value="1"/>
</dbReference>
<protein>
    <recommendedName>
        <fullName evidence="7">Electron transfer flavoprotein subunit alpha</fullName>
    </recommendedName>
    <alternativeName>
        <fullName evidence="8">Electron transfer flavoprotein large subunit</fullName>
    </alternativeName>
</protein>
<organism evidence="11 12">
    <name type="scientific">Martelella alba</name>
    <dbReference type="NCBI Taxonomy" id="2590451"/>
    <lineage>
        <taxon>Bacteria</taxon>
        <taxon>Pseudomonadati</taxon>
        <taxon>Pseudomonadota</taxon>
        <taxon>Alphaproteobacteria</taxon>
        <taxon>Hyphomicrobiales</taxon>
        <taxon>Aurantimonadaceae</taxon>
        <taxon>Martelella</taxon>
    </lineage>
</organism>
<dbReference type="Proteomes" id="UP000318801">
    <property type="component" value="Unassembled WGS sequence"/>
</dbReference>
<dbReference type="InterPro" id="IPR018206">
    <property type="entry name" value="ETF_asu_C_CS"/>
</dbReference>
<feature type="domain" description="Electron transfer flavoprotein alpha/beta-subunit N-terminal" evidence="10">
    <location>
        <begin position="3"/>
        <end position="181"/>
    </location>
</feature>
<name>A0A506UBB2_9HYPH</name>
<feature type="binding site" evidence="9">
    <location>
        <position position="278"/>
    </location>
    <ligand>
        <name>FAD</name>
        <dbReference type="ChEBI" id="CHEBI:57692"/>
    </ligand>
</feature>
<evidence type="ECO:0000256" key="8">
    <source>
        <dbReference type="ARBA" id="ARBA00079299"/>
    </source>
</evidence>
<dbReference type="SUPFAM" id="SSF52467">
    <property type="entry name" value="DHS-like NAD/FAD-binding domain"/>
    <property type="match status" value="1"/>
</dbReference>
<comment type="cofactor">
    <cofactor evidence="9">
        <name>FAD</name>
        <dbReference type="ChEBI" id="CHEBI:57692"/>
    </cofactor>
    <text evidence="9">Binds 1 FAD per dimer.</text>
</comment>
<evidence type="ECO:0000256" key="4">
    <source>
        <dbReference type="ARBA" id="ARBA00022827"/>
    </source>
</evidence>
<dbReference type="InterPro" id="IPR001308">
    <property type="entry name" value="ETF_a/FixB"/>
</dbReference>
<evidence type="ECO:0000313" key="11">
    <source>
        <dbReference type="EMBL" id="TPW29087.1"/>
    </source>
</evidence>
<evidence type="ECO:0000256" key="6">
    <source>
        <dbReference type="ARBA" id="ARBA00025649"/>
    </source>
</evidence>
<dbReference type="OrthoDB" id="9770286at2"/>
<evidence type="ECO:0000256" key="5">
    <source>
        <dbReference type="ARBA" id="ARBA00022982"/>
    </source>
</evidence>
<keyword evidence="12" id="KW-1185">Reference proteome</keyword>
<dbReference type="InterPro" id="IPR029035">
    <property type="entry name" value="DHS-like_NAD/FAD-binding_dom"/>
</dbReference>
<dbReference type="SMART" id="SM00893">
    <property type="entry name" value="ETF"/>
    <property type="match status" value="1"/>
</dbReference>
<dbReference type="GO" id="GO:0033539">
    <property type="term" value="P:fatty acid beta-oxidation using acyl-CoA dehydrogenase"/>
    <property type="evidence" value="ECO:0007669"/>
    <property type="project" value="TreeGrafter"/>
</dbReference>
<keyword evidence="4 9" id="KW-0274">FAD</keyword>
<dbReference type="InterPro" id="IPR014729">
    <property type="entry name" value="Rossmann-like_a/b/a_fold"/>
</dbReference>
<dbReference type="Pfam" id="PF01012">
    <property type="entry name" value="ETF"/>
    <property type="match status" value="1"/>
</dbReference>
<evidence type="ECO:0000256" key="2">
    <source>
        <dbReference type="ARBA" id="ARBA00022448"/>
    </source>
</evidence>
<dbReference type="Gene3D" id="3.40.50.620">
    <property type="entry name" value="HUPs"/>
    <property type="match status" value="1"/>
</dbReference>
<dbReference type="AlphaFoldDB" id="A0A506UBB2"/>
<keyword evidence="3" id="KW-0285">Flavoprotein</keyword>
<comment type="function">
    <text evidence="6">The electron transfer flavoprotein serves as a specific electron acceptor for other dehydrogenases. It transfers the electrons to the main respiratory chain via ETF-ubiquinone oxidoreductase (ETF dehydrogenase).</text>
</comment>
<gene>
    <name evidence="11" type="ORF">FJU08_14625</name>
</gene>
<dbReference type="GO" id="GO:0050660">
    <property type="term" value="F:flavin adenine dinucleotide binding"/>
    <property type="evidence" value="ECO:0007669"/>
    <property type="project" value="InterPro"/>
</dbReference>
<feature type="binding site" evidence="9">
    <location>
        <position position="201"/>
    </location>
    <ligand>
        <name>FAD</name>
        <dbReference type="ChEBI" id="CHEBI:57692"/>
    </ligand>
</feature>
<dbReference type="EMBL" id="VHLG01000010">
    <property type="protein sequence ID" value="TPW29087.1"/>
    <property type="molecule type" value="Genomic_DNA"/>
</dbReference>
<sequence length="308" mass="31717">MTILVLAETADGRLMRDATARAVAALAPLGAITLLVADAQTGQAAREAATIKGVSQVLSAEAPALAHQRAEPLAALIASLAEHYAIIAAPATSTAKNVMPRLAALLDVMVISDVTTIDGPDQFARPIYAGNAIQTVKSSDRIKVLTIRTSGFAAAGEGPAASITPVPVPEEPEGSAWIADQLAASDRPELTSARIVVSGGRGVGSRQDFTLIEGLADRLGAAVGASRAAVDSGFAPNDWQVGQTGKVVAPELYIACGISGAIQHLAGMKDSKIIVAINKDEDAPIFQIADYGLVADLFEAVPELERKL</sequence>
<evidence type="ECO:0000259" key="10">
    <source>
        <dbReference type="SMART" id="SM00893"/>
    </source>
</evidence>
<comment type="similarity">
    <text evidence="1">Belongs to the ETF alpha-subunit/FixB family.</text>
</comment>
<evidence type="ECO:0000256" key="9">
    <source>
        <dbReference type="PIRSR" id="PIRSR000089-1"/>
    </source>
</evidence>
<dbReference type="Pfam" id="PF00766">
    <property type="entry name" value="ETF_alpha"/>
    <property type="match status" value="1"/>
</dbReference>
<evidence type="ECO:0000256" key="3">
    <source>
        <dbReference type="ARBA" id="ARBA00022630"/>
    </source>
</evidence>
<dbReference type="InterPro" id="IPR014730">
    <property type="entry name" value="ETF_a/b_N"/>
</dbReference>
<dbReference type="PANTHER" id="PTHR43153">
    <property type="entry name" value="ELECTRON TRANSFER FLAVOPROTEIN ALPHA"/>
    <property type="match status" value="1"/>
</dbReference>
<evidence type="ECO:0000256" key="7">
    <source>
        <dbReference type="ARBA" id="ARBA00068674"/>
    </source>
</evidence>
<evidence type="ECO:0000313" key="12">
    <source>
        <dbReference type="Proteomes" id="UP000318801"/>
    </source>
</evidence>
<feature type="binding site" evidence="9">
    <location>
        <begin position="226"/>
        <end position="227"/>
    </location>
    <ligand>
        <name>FAD</name>
        <dbReference type="ChEBI" id="CHEBI:57692"/>
    </ligand>
</feature>
<dbReference type="PROSITE" id="PS00696">
    <property type="entry name" value="ETF_ALPHA"/>
    <property type="match status" value="1"/>
</dbReference>
<comment type="caution">
    <text evidence="11">The sequence shown here is derived from an EMBL/GenBank/DDBJ whole genome shotgun (WGS) entry which is preliminary data.</text>
</comment>
<dbReference type="InterPro" id="IPR033947">
    <property type="entry name" value="ETF_alpha_N"/>
</dbReference>
<keyword evidence="2" id="KW-0813">Transport</keyword>
<dbReference type="RefSeq" id="WP_141149764.1">
    <property type="nucleotide sequence ID" value="NZ_VHLG01000010.1"/>
</dbReference>